<evidence type="ECO:0000256" key="9">
    <source>
        <dbReference type="ARBA" id="ARBA00023128"/>
    </source>
</evidence>
<evidence type="ECO:0000256" key="12">
    <source>
        <dbReference type="ARBA" id="ARBA00078545"/>
    </source>
</evidence>
<dbReference type="InterPro" id="IPR001926">
    <property type="entry name" value="TrpB-like_PALP"/>
</dbReference>
<evidence type="ECO:0000313" key="15">
    <source>
        <dbReference type="Proteomes" id="UP000509704"/>
    </source>
</evidence>
<keyword evidence="10" id="KW-0472">Membrane</keyword>
<dbReference type="AlphaFoldDB" id="A0A7H9B3N7"/>
<dbReference type="GO" id="GO:0006535">
    <property type="term" value="P:cysteine biosynthetic process from serine"/>
    <property type="evidence" value="ECO:0007669"/>
    <property type="project" value="InterPro"/>
</dbReference>
<dbReference type="GeneID" id="59237013"/>
<dbReference type="Gene3D" id="3.40.50.1100">
    <property type="match status" value="2"/>
</dbReference>
<evidence type="ECO:0000256" key="11">
    <source>
        <dbReference type="ARBA" id="ARBA00047931"/>
    </source>
</evidence>
<organism evidence="14 15">
    <name type="scientific">Zygotorulaspora mrakii</name>
    <name type="common">Zygosaccharomyces mrakii</name>
    <dbReference type="NCBI Taxonomy" id="42260"/>
    <lineage>
        <taxon>Eukaryota</taxon>
        <taxon>Fungi</taxon>
        <taxon>Dikarya</taxon>
        <taxon>Ascomycota</taxon>
        <taxon>Saccharomycotina</taxon>
        <taxon>Saccharomycetes</taxon>
        <taxon>Saccharomycetales</taxon>
        <taxon>Saccharomycetaceae</taxon>
        <taxon>Zygotorulaspora</taxon>
    </lineage>
</organism>
<comment type="subcellular location">
    <subcellularLocation>
        <location evidence="2">Mitochondrion outer membrane</location>
        <topology evidence="2">Single-pass membrane protein</topology>
    </subcellularLocation>
</comment>
<keyword evidence="9" id="KW-0496">Mitochondrion</keyword>
<evidence type="ECO:0000256" key="4">
    <source>
        <dbReference type="ARBA" id="ARBA00012681"/>
    </source>
</evidence>
<dbReference type="RefSeq" id="XP_037144998.1">
    <property type="nucleotide sequence ID" value="XM_037289103.1"/>
</dbReference>
<evidence type="ECO:0000313" key="14">
    <source>
        <dbReference type="EMBL" id="QLG73271.1"/>
    </source>
</evidence>
<evidence type="ECO:0000256" key="10">
    <source>
        <dbReference type="ARBA" id="ARBA00023136"/>
    </source>
</evidence>
<dbReference type="PROSITE" id="PS00901">
    <property type="entry name" value="CYS_SYNTHASE"/>
    <property type="match status" value="1"/>
</dbReference>
<dbReference type="InterPro" id="IPR001216">
    <property type="entry name" value="P-phosphate_BS"/>
</dbReference>
<dbReference type="GO" id="GO:0005741">
    <property type="term" value="C:mitochondrial outer membrane"/>
    <property type="evidence" value="ECO:0007669"/>
    <property type="project" value="UniProtKB-SubCell"/>
</dbReference>
<dbReference type="InterPro" id="IPR050214">
    <property type="entry name" value="Cys_Synth/Cystath_Beta-Synth"/>
</dbReference>
<dbReference type="EC" id="2.5.1.47" evidence="4"/>
<evidence type="ECO:0000256" key="5">
    <source>
        <dbReference type="ARBA" id="ARBA00022679"/>
    </source>
</evidence>
<protein>
    <recommendedName>
        <fullName evidence="4">cysteine synthase</fullName>
        <ecNumber evidence="4">2.5.1.47</ecNumber>
    </recommendedName>
    <alternativeName>
        <fullName evidence="12">Cysteine synthase-like protein</fullName>
    </alternativeName>
</protein>
<proteinExistence type="inferred from homology"/>
<comment type="cofactor">
    <cofactor evidence="1">
        <name>pyridoxal 5'-phosphate</name>
        <dbReference type="ChEBI" id="CHEBI:597326"/>
    </cofactor>
</comment>
<evidence type="ECO:0000256" key="2">
    <source>
        <dbReference type="ARBA" id="ARBA00004572"/>
    </source>
</evidence>
<dbReference type="CDD" id="cd01561">
    <property type="entry name" value="CBS_like"/>
    <property type="match status" value="1"/>
</dbReference>
<dbReference type="KEGG" id="zmk:HG535_0E03550"/>
<feature type="domain" description="Tryptophan synthase beta chain-like PALP" evidence="13">
    <location>
        <begin position="47"/>
        <end position="361"/>
    </location>
</feature>
<dbReference type="EMBL" id="CP058608">
    <property type="protein sequence ID" value="QLG73271.1"/>
    <property type="molecule type" value="Genomic_DNA"/>
</dbReference>
<dbReference type="GO" id="GO:0004124">
    <property type="term" value="F:cysteine synthase activity"/>
    <property type="evidence" value="ECO:0007669"/>
    <property type="project" value="UniProtKB-EC"/>
</dbReference>
<dbReference type="OrthoDB" id="10259545at2759"/>
<evidence type="ECO:0000256" key="6">
    <source>
        <dbReference type="ARBA" id="ARBA00022692"/>
    </source>
</evidence>
<evidence type="ECO:0000256" key="8">
    <source>
        <dbReference type="ARBA" id="ARBA00022989"/>
    </source>
</evidence>
<reference evidence="14 15" key="1">
    <citation type="submission" date="2020-07" db="EMBL/GenBank/DDBJ databases">
        <title>The yeast mating-type switching endonuclease HO is a domesticated member of an unorthodox homing genetic element family.</title>
        <authorList>
            <person name="Coughlan A.Y."/>
            <person name="Lombardi L."/>
            <person name="Braun-Galleani S."/>
            <person name="Martos A.R."/>
            <person name="Galeote V."/>
            <person name="Bigey F."/>
            <person name="Dequin S."/>
            <person name="Byrne K.P."/>
            <person name="Wolfe K.H."/>
        </authorList>
    </citation>
    <scope>NUCLEOTIDE SEQUENCE [LARGE SCALE GENOMIC DNA]</scope>
    <source>
        <strain evidence="14 15">NRRL Y-6702</strain>
    </source>
</reference>
<dbReference type="FunFam" id="3.40.50.1100:FF:000096">
    <property type="entry name" value="Related to cysteine synthase"/>
    <property type="match status" value="1"/>
</dbReference>
<evidence type="ECO:0000256" key="3">
    <source>
        <dbReference type="ARBA" id="ARBA00007103"/>
    </source>
</evidence>
<evidence type="ECO:0000256" key="1">
    <source>
        <dbReference type="ARBA" id="ARBA00001933"/>
    </source>
</evidence>
<dbReference type="SUPFAM" id="SSF53686">
    <property type="entry name" value="Tryptophan synthase beta subunit-like PLP-dependent enzymes"/>
    <property type="match status" value="1"/>
</dbReference>
<name>A0A7H9B3N7_ZYGMR</name>
<dbReference type="InterPro" id="IPR036052">
    <property type="entry name" value="TrpB-like_PALP_sf"/>
</dbReference>
<keyword evidence="15" id="KW-1185">Reference proteome</keyword>
<sequence>MTGLNYERVPWKDVVAVASVLMACYTSFKYLKNRNELNKPPVKGGVEELIGNTPLVLIKSLSKLTGTEIFAKMELSNPAGSAKDRVAYNIIKTAEQEGKLVRGEPGWVFEGTSGSTGISIAMLCNALGYRAHISLPNDTSTEKLALLDSLGATVNMVNPASIVDPSQYVNAAKKSCAELVSKGVRGVFADQFENEANWKIHFETTGPEIYKQTGGHVDCFIAGCGTGGTITGVSRYLKRKMKRNPPYTILADPQGSGFFNRINYGVMYDNTEKEGTRRRHQVDTIVEGIGLNRITKNFELGESSIDESIRVTDNQAIKMAKFLSVNDGLFAGSSTAINAVAAVKAAKRMRRNSRIVIIACDAGTRHLSKFWKEAKTVDSNITLEEVIAD</sequence>
<evidence type="ECO:0000259" key="13">
    <source>
        <dbReference type="Pfam" id="PF00291"/>
    </source>
</evidence>
<keyword evidence="8" id="KW-1133">Transmembrane helix</keyword>
<dbReference type="PANTHER" id="PTHR10314">
    <property type="entry name" value="CYSTATHIONINE BETA-SYNTHASE"/>
    <property type="match status" value="1"/>
</dbReference>
<evidence type="ECO:0000256" key="7">
    <source>
        <dbReference type="ARBA" id="ARBA00022787"/>
    </source>
</evidence>
<dbReference type="Proteomes" id="UP000509704">
    <property type="component" value="Chromosome 5"/>
</dbReference>
<keyword evidence="6" id="KW-0812">Transmembrane</keyword>
<keyword evidence="7" id="KW-1000">Mitochondrion outer membrane</keyword>
<dbReference type="Pfam" id="PF00291">
    <property type="entry name" value="PALP"/>
    <property type="match status" value="1"/>
</dbReference>
<comment type="catalytic activity">
    <reaction evidence="11">
        <text>O-acetyl-L-serine + hydrogen sulfide = L-cysteine + acetate</text>
        <dbReference type="Rhea" id="RHEA:14829"/>
        <dbReference type="ChEBI" id="CHEBI:29919"/>
        <dbReference type="ChEBI" id="CHEBI:30089"/>
        <dbReference type="ChEBI" id="CHEBI:35235"/>
        <dbReference type="ChEBI" id="CHEBI:58340"/>
        <dbReference type="EC" id="2.5.1.47"/>
    </reaction>
</comment>
<gene>
    <name evidence="14" type="ORF">HG535_0E03550</name>
</gene>
<keyword evidence="5" id="KW-0808">Transferase</keyword>
<accession>A0A7H9B3N7</accession>
<comment type="similarity">
    <text evidence="3">Belongs to the cysteine synthase/cystathionine beta-synthase family.</text>
</comment>